<keyword evidence="1" id="KW-0614">Plasmid</keyword>
<proteinExistence type="predicted"/>
<geneLocation type="plasmid" evidence="1">
    <name>pESBL3171-IncF</name>
</geneLocation>
<organism evidence="1">
    <name type="scientific">Escherichia coli</name>
    <dbReference type="NCBI Taxonomy" id="562"/>
    <lineage>
        <taxon>Bacteria</taxon>
        <taxon>Pseudomonadati</taxon>
        <taxon>Pseudomonadota</taxon>
        <taxon>Gammaproteobacteria</taxon>
        <taxon>Enterobacterales</taxon>
        <taxon>Enterobacteriaceae</taxon>
        <taxon>Escherichia</taxon>
    </lineage>
</organism>
<dbReference type="AlphaFoldDB" id="A0A7U1E1F7"/>
<accession>A0A7U1E1F7</accession>
<evidence type="ECO:0000313" key="1">
    <source>
        <dbReference type="EMBL" id="QQZ47098.1"/>
    </source>
</evidence>
<dbReference type="EMBL" id="MW390526">
    <property type="protein sequence ID" value="QQZ47098.1"/>
    <property type="molecule type" value="Genomic_DNA"/>
</dbReference>
<sequence length="50" mass="5455">MRPDFQYSRASSAIRASFASRASLVSSIVRKSPFRAAAPMNTVSDSSEPY</sequence>
<reference evidence="1" key="1">
    <citation type="journal article" date="2021" name="Sci. Rep.">
        <title>Antibiotic resistance plasmid composition and architecture in Escherichia coli isolates from meat.</title>
        <authorList>
            <person name="Darphorn T.S."/>
            <person name="Bel K."/>
            <person name="Koenders-van Sint Anneland B.B."/>
            <person name="Brul S."/>
            <person name="Ter Kuile B.H."/>
        </authorList>
    </citation>
    <scope>NUCLEOTIDE SEQUENCE</scope>
    <source>
        <strain evidence="1">ESBL3171</strain>
    </source>
</reference>
<name>A0A7U1E1F7_ECOLX</name>
<protein>
    <submittedName>
        <fullName evidence="1">Uncharacterized protein</fullName>
    </submittedName>
</protein>